<dbReference type="EMBL" id="JAVHNS010000003">
    <property type="protein sequence ID" value="KAK6360822.1"/>
    <property type="molecule type" value="Genomic_DNA"/>
</dbReference>
<protein>
    <submittedName>
        <fullName evidence="3">Uncharacterized protein</fullName>
    </submittedName>
</protein>
<feature type="region of interest" description="Disordered" evidence="1">
    <location>
        <begin position="186"/>
        <end position="206"/>
    </location>
</feature>
<comment type="caution">
    <text evidence="3">The sequence shown here is derived from an EMBL/GenBank/DDBJ whole genome shotgun (WGS) entry which is preliminary data.</text>
</comment>
<feature type="chain" id="PRO_5043687466" evidence="2">
    <location>
        <begin position="17"/>
        <end position="419"/>
    </location>
</feature>
<organism evidence="3 4">
    <name type="scientific">Orbilia blumenaviensis</name>
    <dbReference type="NCBI Taxonomy" id="1796055"/>
    <lineage>
        <taxon>Eukaryota</taxon>
        <taxon>Fungi</taxon>
        <taxon>Dikarya</taxon>
        <taxon>Ascomycota</taxon>
        <taxon>Pezizomycotina</taxon>
        <taxon>Orbiliomycetes</taxon>
        <taxon>Orbiliales</taxon>
        <taxon>Orbiliaceae</taxon>
        <taxon>Orbilia</taxon>
    </lineage>
</organism>
<evidence type="ECO:0000256" key="1">
    <source>
        <dbReference type="SAM" id="MobiDB-lite"/>
    </source>
</evidence>
<evidence type="ECO:0000313" key="3">
    <source>
        <dbReference type="EMBL" id="KAK6360822.1"/>
    </source>
</evidence>
<accession>A0AAV9VFS8</accession>
<keyword evidence="2" id="KW-0732">Signal</keyword>
<name>A0AAV9VFS8_9PEZI</name>
<reference evidence="3 4" key="1">
    <citation type="submission" date="2019-10" db="EMBL/GenBank/DDBJ databases">
        <authorList>
            <person name="Palmer J.M."/>
        </authorList>
    </citation>
    <scope>NUCLEOTIDE SEQUENCE [LARGE SCALE GENOMIC DNA]</scope>
    <source>
        <strain evidence="3 4">TWF730</strain>
    </source>
</reference>
<keyword evidence="4" id="KW-1185">Reference proteome</keyword>
<gene>
    <name evidence="3" type="ORF">TWF730_006944</name>
</gene>
<sequence>MMFLLLAPLFGTLVSAFYVEVVSPSFPKLGPWQLCHNTRPAQEKYELTLWAIDISTTTCDLTGGDPHFQLVEYDIDKFALAGDKSAGWDAYETNVTNRGQKPVVMTESNLYVALAYKALPTGNDVVAMFEPRRYGSVIADDPVTGDVLKFVGGHRDSEVRLNPNELGLQIDLVQTDDGDVIGGELNPGRKSIFRTESNPDKDPNSPEVIFRISSPLRMYELGRDIEIARKADQKLSAFRPKEAVQNFFGGIKKSISEKVSNAKETVKDKIKSGLEKGLAKVMRNPRMHIHGLGENFEEEKEQEKDDEGDWEDQGDWVDRFGNNQDDHWESRLARFYGGGPTSNADNGKIKPNIVVTEESWEDIDEAQGGYYEGEGVDEPGVIREHYIDEIKVEKPKGIEAFEVEQGSKGKSAPGSNNNL</sequence>
<proteinExistence type="predicted"/>
<dbReference type="Proteomes" id="UP001373714">
    <property type="component" value="Unassembled WGS sequence"/>
</dbReference>
<evidence type="ECO:0000313" key="4">
    <source>
        <dbReference type="Proteomes" id="UP001373714"/>
    </source>
</evidence>
<evidence type="ECO:0000256" key="2">
    <source>
        <dbReference type="SAM" id="SignalP"/>
    </source>
</evidence>
<dbReference type="AlphaFoldDB" id="A0AAV9VFS8"/>
<feature type="signal peptide" evidence="2">
    <location>
        <begin position="1"/>
        <end position="16"/>
    </location>
</feature>